<dbReference type="Proteomes" id="UP000352698">
    <property type="component" value="Unassembled WGS sequence"/>
</dbReference>
<feature type="coiled-coil region" evidence="1">
    <location>
        <begin position="101"/>
        <end position="196"/>
    </location>
</feature>
<evidence type="ECO:0000256" key="2">
    <source>
        <dbReference type="SAM" id="MobiDB-lite"/>
    </source>
</evidence>
<proteinExistence type="predicted"/>
<evidence type="ECO:0000256" key="1">
    <source>
        <dbReference type="SAM" id="Coils"/>
    </source>
</evidence>
<dbReference type="EMBL" id="CABEEP010000001">
    <property type="protein sequence ID" value="VTQ58954.1"/>
    <property type="molecule type" value="Genomic_DNA"/>
</dbReference>
<keyword evidence="1" id="KW-0175">Coiled coil</keyword>
<organism evidence="3 4">
    <name type="scientific">Enterococcus hirae</name>
    <dbReference type="NCBI Taxonomy" id="1354"/>
    <lineage>
        <taxon>Bacteria</taxon>
        <taxon>Bacillati</taxon>
        <taxon>Bacillota</taxon>
        <taxon>Bacilli</taxon>
        <taxon>Lactobacillales</taxon>
        <taxon>Enterococcaceae</taxon>
        <taxon>Enterococcus</taxon>
    </lineage>
</organism>
<accession>A0A7Z9ATE5</accession>
<dbReference type="AlphaFoldDB" id="A0A7Z9ATE5"/>
<evidence type="ECO:0000313" key="3">
    <source>
        <dbReference type="EMBL" id="VTQ58954.1"/>
    </source>
</evidence>
<sequence>MGDLNNKNKNAAVSSLEMEQEDKFKKYKKECIAAYVTNDQAKIASIEQNKQKLLKKHEKSDLRLMSEYSFGSYKESLVVPKKEVQKCFELNKDMSSVISMQNKLERDEDDMKIKIQSLEEEIGVELTSYTSEKNNMDNKLNRLNAIPVLIKEKTDEIDKIKASPFRRFLSYFTGEIGALEKEKRSLENEQKLIKGKLESDLSSLYGKGYSLSGEVDSKKIKKKWINKITKEYSDLNMNEQFSMVKKGFIDLNNKVSASLFPYVAPLLGELARSIYTTEKNFLETQQRFENIKNHRPQVLNAELHEYQNKVQAEMERNDEQETNEVHETIKINDVQKTNGPRELYTLIEGVTQPQSQPGKQQSQPEKQQRSTPEHDSRN</sequence>
<reference evidence="3 4" key="1">
    <citation type="submission" date="2019-05" db="EMBL/GenBank/DDBJ databases">
        <authorList>
            <consortium name="Pathogen Informatics"/>
        </authorList>
    </citation>
    <scope>NUCLEOTIDE SEQUENCE [LARGE SCALE GENOMIC DNA]</scope>
    <source>
        <strain evidence="3 4">NCTC12204</strain>
    </source>
</reference>
<gene>
    <name evidence="3" type="ORF">NCTC12204_00262</name>
</gene>
<evidence type="ECO:0000313" key="4">
    <source>
        <dbReference type="Proteomes" id="UP000352698"/>
    </source>
</evidence>
<feature type="region of interest" description="Disordered" evidence="2">
    <location>
        <begin position="347"/>
        <end position="378"/>
    </location>
</feature>
<feature type="compositionally biased region" description="Low complexity" evidence="2">
    <location>
        <begin position="352"/>
        <end position="365"/>
    </location>
</feature>
<feature type="compositionally biased region" description="Basic and acidic residues" evidence="2">
    <location>
        <begin position="366"/>
        <end position="378"/>
    </location>
</feature>
<dbReference type="RefSeq" id="WP_010736912.1">
    <property type="nucleotide sequence ID" value="NZ_CABEEP010000001.1"/>
</dbReference>
<protein>
    <submittedName>
        <fullName evidence="3">Uncharacterized protein</fullName>
    </submittedName>
</protein>
<comment type="caution">
    <text evidence="3">The sequence shown here is derived from an EMBL/GenBank/DDBJ whole genome shotgun (WGS) entry which is preliminary data.</text>
</comment>
<name>A0A7Z9ATE5_ENTHR</name>